<dbReference type="Pfam" id="PF07939">
    <property type="entry name" value="DUF1685"/>
    <property type="match status" value="1"/>
</dbReference>
<accession>A0A8T2RXW3</accession>
<feature type="region of interest" description="Disordered" evidence="1">
    <location>
        <begin position="106"/>
        <end position="133"/>
    </location>
</feature>
<feature type="region of interest" description="Disordered" evidence="1">
    <location>
        <begin position="264"/>
        <end position="298"/>
    </location>
</feature>
<dbReference type="EMBL" id="CM035428">
    <property type="protein sequence ID" value="KAH7301181.1"/>
    <property type="molecule type" value="Genomic_DNA"/>
</dbReference>
<dbReference type="AlphaFoldDB" id="A0A8T2RXW3"/>
<proteinExistence type="predicted"/>
<dbReference type="OrthoDB" id="1875420at2759"/>
<gene>
    <name evidence="2" type="ORF">KP509_23G015400</name>
</gene>
<dbReference type="Proteomes" id="UP000825935">
    <property type="component" value="Chromosome 23"/>
</dbReference>
<evidence type="ECO:0000313" key="3">
    <source>
        <dbReference type="Proteomes" id="UP000825935"/>
    </source>
</evidence>
<dbReference type="EMBL" id="CM035428">
    <property type="protein sequence ID" value="KAH7301183.1"/>
    <property type="molecule type" value="Genomic_DNA"/>
</dbReference>
<reference evidence="2 3" key="1">
    <citation type="submission" date="2021-08" db="EMBL/GenBank/DDBJ databases">
        <title>WGS assembly of Ceratopteris richardii.</title>
        <authorList>
            <person name="Marchant D.B."/>
            <person name="Chen G."/>
            <person name="Jenkins J."/>
            <person name="Shu S."/>
            <person name="Leebens-Mack J."/>
            <person name="Grimwood J."/>
            <person name="Schmutz J."/>
            <person name="Soltis P."/>
            <person name="Soltis D."/>
            <person name="Chen Z.-H."/>
        </authorList>
    </citation>
    <scope>NUCLEOTIDE SEQUENCE [LARGE SCALE GENOMIC DNA]</scope>
    <source>
        <strain evidence="2">Whitten #5841</strain>
        <tissue evidence="2">Leaf</tissue>
    </source>
</reference>
<evidence type="ECO:0000256" key="1">
    <source>
        <dbReference type="SAM" id="MobiDB-lite"/>
    </source>
</evidence>
<dbReference type="EMBL" id="CM035428">
    <property type="protein sequence ID" value="KAH7301185.1"/>
    <property type="molecule type" value="Genomic_DNA"/>
</dbReference>
<dbReference type="PANTHER" id="PTHR31865:SF3">
    <property type="entry name" value="PHOSPHODIESTERASE EPSILON-1, PUTATIVE (DUF1685)-RELATED"/>
    <property type="match status" value="1"/>
</dbReference>
<comment type="caution">
    <text evidence="2">The sequence shown here is derived from an EMBL/GenBank/DDBJ whole genome shotgun (WGS) entry which is preliminary data.</text>
</comment>
<dbReference type="EMBL" id="CM035428">
    <property type="protein sequence ID" value="KAH7301182.1"/>
    <property type="molecule type" value="Genomic_DNA"/>
</dbReference>
<keyword evidence="3" id="KW-1185">Reference proteome</keyword>
<dbReference type="EMBL" id="CM035428">
    <property type="protein sequence ID" value="KAH7301184.1"/>
    <property type="molecule type" value="Genomic_DNA"/>
</dbReference>
<dbReference type="InterPro" id="IPR012881">
    <property type="entry name" value="DUF1685"/>
</dbReference>
<name>A0A8T2RXW3_CERRI</name>
<protein>
    <submittedName>
        <fullName evidence="2">Uncharacterized protein</fullName>
    </submittedName>
</protein>
<evidence type="ECO:0000313" key="2">
    <source>
        <dbReference type="EMBL" id="KAH7301182.1"/>
    </source>
</evidence>
<dbReference type="PANTHER" id="PTHR31865">
    <property type="entry name" value="OSJNBA0071G03.3 PROTEIN"/>
    <property type="match status" value="1"/>
</dbReference>
<dbReference type="EMBL" id="CM035428">
    <property type="protein sequence ID" value="KAH7301180.1"/>
    <property type="molecule type" value="Genomic_DNA"/>
</dbReference>
<sequence>MNSSLELPCGEPSRSFCTEEQIQAANKKSMAPSYRCVLSESRYCVPLARKYSTINMYHARDHATLATPEIEEQKRRDYLLSPSPEIEEQGQQDYLRSSSELPRATFHEEFSDSEESTSPKTSPSQLWNSSSPLTQREKNLCEVWEQKRKLMWEEELVNVKERADLHRLGRSVSDCSKSFNQLTYWKRMQLQRSASDNFENRRKGFCNKHTCSLTDHDFEELQGFIDLGFRFDKSSVPELGNTLPALHMYCASFYNIQDSVNLSSPTSPAEEPLLSDKQSPLPLSPNLSHGIASPDDDPEVIKGRLKHWAQAVACEASLCSD</sequence>
<organism evidence="2 3">
    <name type="scientific">Ceratopteris richardii</name>
    <name type="common">Triangle waterfern</name>
    <dbReference type="NCBI Taxonomy" id="49495"/>
    <lineage>
        <taxon>Eukaryota</taxon>
        <taxon>Viridiplantae</taxon>
        <taxon>Streptophyta</taxon>
        <taxon>Embryophyta</taxon>
        <taxon>Tracheophyta</taxon>
        <taxon>Polypodiopsida</taxon>
        <taxon>Polypodiidae</taxon>
        <taxon>Polypodiales</taxon>
        <taxon>Pteridineae</taxon>
        <taxon>Pteridaceae</taxon>
        <taxon>Parkerioideae</taxon>
        <taxon>Ceratopteris</taxon>
    </lineage>
</organism>